<evidence type="ECO:0000313" key="1">
    <source>
        <dbReference type="EMBL" id="EPZ32714.1"/>
    </source>
</evidence>
<accession>A0A075AW14</accession>
<evidence type="ECO:0000313" key="2">
    <source>
        <dbReference type="Proteomes" id="UP000030755"/>
    </source>
</evidence>
<dbReference type="HOGENOM" id="CLU_1129613_0_0_1"/>
<dbReference type="AlphaFoldDB" id="A0A075AW14"/>
<proteinExistence type="predicted"/>
<reference evidence="1 2" key="1">
    <citation type="journal article" date="2013" name="Curr. Biol.">
        <title>Shared signatures of parasitism and phylogenomics unite Cryptomycota and microsporidia.</title>
        <authorList>
            <person name="James T.Y."/>
            <person name="Pelin A."/>
            <person name="Bonen L."/>
            <person name="Ahrendt S."/>
            <person name="Sain D."/>
            <person name="Corradi N."/>
            <person name="Stajich J.E."/>
        </authorList>
    </citation>
    <scope>NUCLEOTIDE SEQUENCE [LARGE SCALE GENOMIC DNA]</scope>
    <source>
        <strain evidence="1 2">CSF55</strain>
    </source>
</reference>
<gene>
    <name evidence="1" type="ORF">O9G_000789</name>
</gene>
<keyword evidence="2" id="KW-1185">Reference proteome</keyword>
<sequence length="246" mass="27649">MESCLDCIDSFKIDFLAHEIDSFATDILGSSRTMASKGHEVEFCIITKSIMTHTFVIDPHLSFHQLDFNTSESQMAHQQSKAYLLTEENYQVWKIRTQALLLHKKMWTHVITAPISELGKNDGVPSDSVQITALGLLLEQISEEVLPKFMNKLGSAYTLWNAIADEYTRSDPNKVGELHRQLDIHLLEGGSGPQFLASLQKIFERLSLLNAPIRRPEVLSSIKKTPAKLSRFRKNGGSGGCYPPYV</sequence>
<name>A0A075AW14_ROZAC</name>
<protein>
    <submittedName>
        <fullName evidence="1">Uncharacterized protein</fullName>
    </submittedName>
</protein>
<dbReference type="Proteomes" id="UP000030755">
    <property type="component" value="Unassembled WGS sequence"/>
</dbReference>
<organism evidence="1 2">
    <name type="scientific">Rozella allomycis (strain CSF55)</name>
    <dbReference type="NCBI Taxonomy" id="988480"/>
    <lineage>
        <taxon>Eukaryota</taxon>
        <taxon>Fungi</taxon>
        <taxon>Fungi incertae sedis</taxon>
        <taxon>Cryptomycota</taxon>
        <taxon>Cryptomycota incertae sedis</taxon>
        <taxon>Rozella</taxon>
    </lineage>
</organism>
<dbReference type="EMBL" id="KE561117">
    <property type="protein sequence ID" value="EPZ32714.1"/>
    <property type="molecule type" value="Genomic_DNA"/>
</dbReference>